<keyword evidence="1" id="KW-0812">Transmembrane</keyword>
<feature type="transmembrane region" description="Helical" evidence="1">
    <location>
        <begin position="80"/>
        <end position="100"/>
    </location>
</feature>
<proteinExistence type="predicted"/>
<dbReference type="EMBL" id="KN833164">
    <property type="protein sequence ID" value="KIM72094.1"/>
    <property type="molecule type" value="Genomic_DNA"/>
</dbReference>
<dbReference type="InParanoid" id="A0A0C3EVU7"/>
<protein>
    <submittedName>
        <fullName evidence="2">Uncharacterized protein</fullName>
    </submittedName>
</protein>
<gene>
    <name evidence="2" type="ORF">PILCRDRAFT_746319</name>
</gene>
<dbReference type="Proteomes" id="UP000054166">
    <property type="component" value="Unassembled WGS sequence"/>
</dbReference>
<evidence type="ECO:0000313" key="3">
    <source>
        <dbReference type="Proteomes" id="UP000054166"/>
    </source>
</evidence>
<dbReference type="AlphaFoldDB" id="A0A0C3EVU7"/>
<keyword evidence="3" id="KW-1185">Reference proteome</keyword>
<keyword evidence="1" id="KW-0472">Membrane</keyword>
<dbReference type="OrthoDB" id="2758521at2759"/>
<keyword evidence="1" id="KW-1133">Transmembrane helix</keyword>
<evidence type="ECO:0000256" key="1">
    <source>
        <dbReference type="SAM" id="Phobius"/>
    </source>
</evidence>
<accession>A0A0C3EVU7</accession>
<dbReference type="HOGENOM" id="CLU_1587150_0_0_1"/>
<organism evidence="2 3">
    <name type="scientific">Piloderma croceum (strain F 1598)</name>
    <dbReference type="NCBI Taxonomy" id="765440"/>
    <lineage>
        <taxon>Eukaryota</taxon>
        <taxon>Fungi</taxon>
        <taxon>Dikarya</taxon>
        <taxon>Basidiomycota</taxon>
        <taxon>Agaricomycotina</taxon>
        <taxon>Agaricomycetes</taxon>
        <taxon>Agaricomycetidae</taxon>
        <taxon>Atheliales</taxon>
        <taxon>Atheliaceae</taxon>
        <taxon>Piloderma</taxon>
    </lineage>
</organism>
<reference evidence="3" key="2">
    <citation type="submission" date="2015-01" db="EMBL/GenBank/DDBJ databases">
        <title>Evolutionary Origins and Diversification of the Mycorrhizal Mutualists.</title>
        <authorList>
            <consortium name="DOE Joint Genome Institute"/>
            <consortium name="Mycorrhizal Genomics Consortium"/>
            <person name="Kohler A."/>
            <person name="Kuo A."/>
            <person name="Nagy L.G."/>
            <person name="Floudas D."/>
            <person name="Copeland A."/>
            <person name="Barry K.W."/>
            <person name="Cichocki N."/>
            <person name="Veneault-Fourrey C."/>
            <person name="LaButti K."/>
            <person name="Lindquist E.A."/>
            <person name="Lipzen A."/>
            <person name="Lundell T."/>
            <person name="Morin E."/>
            <person name="Murat C."/>
            <person name="Riley R."/>
            <person name="Ohm R."/>
            <person name="Sun H."/>
            <person name="Tunlid A."/>
            <person name="Henrissat B."/>
            <person name="Grigoriev I.V."/>
            <person name="Hibbett D.S."/>
            <person name="Martin F."/>
        </authorList>
    </citation>
    <scope>NUCLEOTIDE SEQUENCE [LARGE SCALE GENOMIC DNA]</scope>
    <source>
        <strain evidence="3">F 1598</strain>
    </source>
</reference>
<sequence>MTPVSESCAWTPSYLRQILTGKCLNGMKRSVKTVCFDLWLCRSNGVIYIDQFLSADNLCTPFSPSRKQIKSIIPPQNWRYIATGLMVFLAVTLAYTLQFLKHVQALATNRTIDDKLGDSLTGAVPSYSPDPENIWRQGDQCPGCFAQPNYEKTFDHSERAFTTLSKQD</sequence>
<name>A0A0C3EVU7_PILCF</name>
<evidence type="ECO:0000313" key="2">
    <source>
        <dbReference type="EMBL" id="KIM72094.1"/>
    </source>
</evidence>
<reference evidence="2 3" key="1">
    <citation type="submission" date="2014-04" db="EMBL/GenBank/DDBJ databases">
        <authorList>
            <consortium name="DOE Joint Genome Institute"/>
            <person name="Kuo A."/>
            <person name="Tarkka M."/>
            <person name="Buscot F."/>
            <person name="Kohler A."/>
            <person name="Nagy L.G."/>
            <person name="Floudas D."/>
            <person name="Copeland A."/>
            <person name="Barry K.W."/>
            <person name="Cichocki N."/>
            <person name="Veneault-Fourrey C."/>
            <person name="LaButti K."/>
            <person name="Lindquist E.A."/>
            <person name="Lipzen A."/>
            <person name="Lundell T."/>
            <person name="Morin E."/>
            <person name="Murat C."/>
            <person name="Sun H."/>
            <person name="Tunlid A."/>
            <person name="Henrissat B."/>
            <person name="Grigoriev I.V."/>
            <person name="Hibbett D.S."/>
            <person name="Martin F."/>
            <person name="Nordberg H.P."/>
            <person name="Cantor M.N."/>
            <person name="Hua S.X."/>
        </authorList>
    </citation>
    <scope>NUCLEOTIDE SEQUENCE [LARGE SCALE GENOMIC DNA]</scope>
    <source>
        <strain evidence="2 3">F 1598</strain>
    </source>
</reference>